<dbReference type="AlphaFoldDB" id="A0AAD6YWD7"/>
<keyword evidence="2" id="KW-0472">Membrane</keyword>
<name>A0AAD6YWD7_9AGAR</name>
<dbReference type="EMBL" id="JARIHO010000165">
    <property type="protein sequence ID" value="KAJ7300485.1"/>
    <property type="molecule type" value="Genomic_DNA"/>
</dbReference>
<evidence type="ECO:0000313" key="3">
    <source>
        <dbReference type="EMBL" id="KAJ7300485.1"/>
    </source>
</evidence>
<feature type="region of interest" description="Disordered" evidence="1">
    <location>
        <begin position="359"/>
        <end position="385"/>
    </location>
</feature>
<evidence type="ECO:0000256" key="2">
    <source>
        <dbReference type="SAM" id="Phobius"/>
    </source>
</evidence>
<organism evidence="3 4">
    <name type="scientific">Mycena albidolilacea</name>
    <dbReference type="NCBI Taxonomy" id="1033008"/>
    <lineage>
        <taxon>Eukaryota</taxon>
        <taxon>Fungi</taxon>
        <taxon>Dikarya</taxon>
        <taxon>Basidiomycota</taxon>
        <taxon>Agaricomycotina</taxon>
        <taxon>Agaricomycetes</taxon>
        <taxon>Agaricomycetidae</taxon>
        <taxon>Agaricales</taxon>
        <taxon>Marasmiineae</taxon>
        <taxon>Mycenaceae</taxon>
        <taxon>Mycena</taxon>
    </lineage>
</organism>
<keyword evidence="4" id="KW-1185">Reference proteome</keyword>
<sequence length="385" mass="41293">MSLVLIDDSDTVVKYNTPGGWIEDGIFPEFNQTAHASATPGDTATLVFEGTSISVYGSQAPSGGESRLKFFVDGADVGSYQPVPVTDATHNQLFWTSPIFDEASHTLVVTVDPSDTSSSQQESPLKRAFWLDYFIYQTTSTVGKTVVIDDNDPSVTYSPKWTPNQSDARLESTRHVSNSQLDGAWAAVSFNGTGISLFGSSGSPGPDQEFKASVAIDESQAGTISQTNENQLFDSGVLPPGPHTINVTVLDGHSLVIDYFLVKNDPEIPFVAPTAGSSTSASESTIAPSPLGTTQVSKAPPIAAIVGGVVGGLVLLLLLLVAALMWRRRARRSNQPASSYPVMSDPWAGKRISVTSMTTLTEDNESQRPKNFGKQRPPSRYMYYE</sequence>
<dbReference type="Gene3D" id="2.60.120.260">
    <property type="entry name" value="Galactose-binding domain-like"/>
    <property type="match status" value="2"/>
</dbReference>
<comment type="caution">
    <text evidence="3">The sequence shown here is derived from an EMBL/GenBank/DDBJ whole genome shotgun (WGS) entry which is preliminary data.</text>
</comment>
<feature type="transmembrane region" description="Helical" evidence="2">
    <location>
        <begin position="302"/>
        <end position="326"/>
    </location>
</feature>
<keyword evidence="2" id="KW-1133">Transmembrane helix</keyword>
<accession>A0AAD6YWD7</accession>
<gene>
    <name evidence="3" type="ORF">DFH08DRAFT_908462</name>
</gene>
<evidence type="ECO:0008006" key="5">
    <source>
        <dbReference type="Google" id="ProtNLM"/>
    </source>
</evidence>
<evidence type="ECO:0000256" key="1">
    <source>
        <dbReference type="SAM" id="MobiDB-lite"/>
    </source>
</evidence>
<protein>
    <recommendedName>
        <fullName evidence="5">Transmembrane protein</fullName>
    </recommendedName>
</protein>
<proteinExistence type="predicted"/>
<keyword evidence="2" id="KW-0812">Transmembrane</keyword>
<reference evidence="3" key="1">
    <citation type="submission" date="2023-03" db="EMBL/GenBank/DDBJ databases">
        <title>Massive genome expansion in bonnet fungi (Mycena s.s.) driven by repeated elements and novel gene families across ecological guilds.</title>
        <authorList>
            <consortium name="Lawrence Berkeley National Laboratory"/>
            <person name="Harder C.B."/>
            <person name="Miyauchi S."/>
            <person name="Viragh M."/>
            <person name="Kuo A."/>
            <person name="Thoen E."/>
            <person name="Andreopoulos B."/>
            <person name="Lu D."/>
            <person name="Skrede I."/>
            <person name="Drula E."/>
            <person name="Henrissat B."/>
            <person name="Morin E."/>
            <person name="Kohler A."/>
            <person name="Barry K."/>
            <person name="LaButti K."/>
            <person name="Morin E."/>
            <person name="Salamov A."/>
            <person name="Lipzen A."/>
            <person name="Mereny Z."/>
            <person name="Hegedus B."/>
            <person name="Baldrian P."/>
            <person name="Stursova M."/>
            <person name="Weitz H."/>
            <person name="Taylor A."/>
            <person name="Grigoriev I.V."/>
            <person name="Nagy L.G."/>
            <person name="Martin F."/>
            <person name="Kauserud H."/>
        </authorList>
    </citation>
    <scope>NUCLEOTIDE SEQUENCE</scope>
    <source>
        <strain evidence="3">CBHHK002</strain>
    </source>
</reference>
<evidence type="ECO:0000313" key="4">
    <source>
        <dbReference type="Proteomes" id="UP001218218"/>
    </source>
</evidence>
<dbReference type="Proteomes" id="UP001218218">
    <property type="component" value="Unassembled WGS sequence"/>
</dbReference>